<comment type="subcellular location">
    <subcellularLocation>
        <location evidence="1">Membrane</location>
        <topology evidence="1">Multi-pass membrane protein</topology>
    </subcellularLocation>
</comment>
<protein>
    <recommendedName>
        <fullName evidence="7">Transmembrane 9 superfamily member</fullName>
    </recommendedName>
</protein>
<dbReference type="GO" id="GO:0016020">
    <property type="term" value="C:membrane"/>
    <property type="evidence" value="ECO:0007669"/>
    <property type="project" value="UniProtKB-SubCell"/>
</dbReference>
<evidence type="ECO:0000256" key="4">
    <source>
        <dbReference type="ARBA" id="ARBA00022729"/>
    </source>
</evidence>
<evidence type="ECO:0000256" key="7">
    <source>
        <dbReference type="RuleBase" id="RU363079"/>
    </source>
</evidence>
<reference evidence="8" key="1">
    <citation type="journal article" date="2020" name="Cell">
        <title>Large-Scale Comparative Analyses of Tick Genomes Elucidate Their Genetic Diversity and Vector Capacities.</title>
        <authorList>
            <consortium name="Tick Genome and Microbiome Consortium (TIGMIC)"/>
            <person name="Jia N."/>
            <person name="Wang J."/>
            <person name="Shi W."/>
            <person name="Du L."/>
            <person name="Sun Y."/>
            <person name="Zhan W."/>
            <person name="Jiang J.F."/>
            <person name="Wang Q."/>
            <person name="Zhang B."/>
            <person name="Ji P."/>
            <person name="Bell-Sakyi L."/>
            <person name="Cui X.M."/>
            <person name="Yuan T.T."/>
            <person name="Jiang B.G."/>
            <person name="Yang W.F."/>
            <person name="Lam T.T."/>
            <person name="Chang Q.C."/>
            <person name="Ding S.J."/>
            <person name="Wang X.J."/>
            <person name="Zhu J.G."/>
            <person name="Ruan X.D."/>
            <person name="Zhao L."/>
            <person name="Wei J.T."/>
            <person name="Ye R.Z."/>
            <person name="Que T.C."/>
            <person name="Du C.H."/>
            <person name="Zhou Y.H."/>
            <person name="Cheng J.X."/>
            <person name="Dai P.F."/>
            <person name="Guo W.B."/>
            <person name="Han X.H."/>
            <person name="Huang E.J."/>
            <person name="Li L.F."/>
            <person name="Wei W."/>
            <person name="Gao Y.C."/>
            <person name="Liu J.Z."/>
            <person name="Shao H.Z."/>
            <person name="Wang X."/>
            <person name="Wang C.C."/>
            <person name="Yang T.C."/>
            <person name="Huo Q.B."/>
            <person name="Li W."/>
            <person name="Chen H.Y."/>
            <person name="Chen S.E."/>
            <person name="Zhou L.G."/>
            <person name="Ni X.B."/>
            <person name="Tian J.H."/>
            <person name="Sheng Y."/>
            <person name="Liu T."/>
            <person name="Pan Y.S."/>
            <person name="Xia L.Y."/>
            <person name="Li J."/>
            <person name="Zhao F."/>
            <person name="Cao W.C."/>
        </authorList>
    </citation>
    <scope>NUCLEOTIDE SEQUENCE</scope>
    <source>
        <strain evidence="8">Rsan-2018</strain>
    </source>
</reference>
<comment type="similarity">
    <text evidence="2 7">Belongs to the nonaspanin (TM9SF) (TC 9.A.2) family.</text>
</comment>
<dbReference type="InterPro" id="IPR004240">
    <property type="entry name" value="EMP70"/>
</dbReference>
<dbReference type="VEuPathDB" id="VectorBase:RSAN_051101"/>
<dbReference type="PANTHER" id="PTHR10766:SF176">
    <property type="entry name" value="TRANSMEMBRANE 9 SUPERFAMILY MEMBER"/>
    <property type="match status" value="1"/>
</dbReference>
<keyword evidence="5 7" id="KW-1133">Transmembrane helix</keyword>
<name>A0A9D4Q3G0_RHISA</name>
<sequence length="298" mass="34192">MIAFRVWPSYLRGPFLINSPQTAQIRFLENRTCVSLCNKTYSIDDHASMKRLEKLKKGMSKNYMHHWIVDNMPVTWCHSTSELSGQTCSMGFPMGCYTFRNSVPRGICGVYSAYSKPETFYLFNHVDLTISYHKSEKESWGSSFIEEGGRIISVKVQPRSIAHKKRLNCDSGETMALSSGEMKEQFTVQYTYSVVFVRNDQIRWSSRWDYILESMPQANIHWFSILNSVVIVLLLTGMVGMILVRTLHRDIARYNERVSGEDAQEEYGWKLVHGDVFRTPGNSLLLSVFVGSGVQIFS</sequence>
<evidence type="ECO:0000256" key="2">
    <source>
        <dbReference type="ARBA" id="ARBA00005227"/>
    </source>
</evidence>
<gene>
    <name evidence="8" type="ORF">HPB52_022421</name>
</gene>
<accession>A0A9D4Q3G0</accession>
<keyword evidence="3 7" id="KW-0812">Transmembrane</keyword>
<proteinExistence type="inferred from homology"/>
<dbReference type="AlphaFoldDB" id="A0A9D4Q3G0"/>
<keyword evidence="4" id="KW-0732">Signal</keyword>
<evidence type="ECO:0000313" key="9">
    <source>
        <dbReference type="Proteomes" id="UP000821837"/>
    </source>
</evidence>
<organism evidence="8 9">
    <name type="scientific">Rhipicephalus sanguineus</name>
    <name type="common">Brown dog tick</name>
    <name type="synonym">Ixodes sanguineus</name>
    <dbReference type="NCBI Taxonomy" id="34632"/>
    <lineage>
        <taxon>Eukaryota</taxon>
        <taxon>Metazoa</taxon>
        <taxon>Ecdysozoa</taxon>
        <taxon>Arthropoda</taxon>
        <taxon>Chelicerata</taxon>
        <taxon>Arachnida</taxon>
        <taxon>Acari</taxon>
        <taxon>Parasitiformes</taxon>
        <taxon>Ixodida</taxon>
        <taxon>Ixodoidea</taxon>
        <taxon>Ixodidae</taxon>
        <taxon>Rhipicephalinae</taxon>
        <taxon>Rhipicephalus</taxon>
        <taxon>Rhipicephalus</taxon>
    </lineage>
</organism>
<dbReference type="Pfam" id="PF02990">
    <property type="entry name" value="EMP70"/>
    <property type="match status" value="1"/>
</dbReference>
<evidence type="ECO:0000256" key="3">
    <source>
        <dbReference type="ARBA" id="ARBA00022692"/>
    </source>
</evidence>
<keyword evidence="9" id="KW-1185">Reference proteome</keyword>
<dbReference type="PANTHER" id="PTHR10766">
    <property type="entry name" value="TRANSMEMBRANE 9 SUPERFAMILY PROTEIN"/>
    <property type="match status" value="1"/>
</dbReference>
<evidence type="ECO:0000256" key="6">
    <source>
        <dbReference type="ARBA" id="ARBA00023136"/>
    </source>
</evidence>
<reference evidence="8" key="2">
    <citation type="submission" date="2021-09" db="EMBL/GenBank/DDBJ databases">
        <authorList>
            <person name="Jia N."/>
            <person name="Wang J."/>
            <person name="Shi W."/>
            <person name="Du L."/>
            <person name="Sun Y."/>
            <person name="Zhan W."/>
            <person name="Jiang J."/>
            <person name="Wang Q."/>
            <person name="Zhang B."/>
            <person name="Ji P."/>
            <person name="Sakyi L.B."/>
            <person name="Cui X."/>
            <person name="Yuan T."/>
            <person name="Jiang B."/>
            <person name="Yang W."/>
            <person name="Lam T.T.-Y."/>
            <person name="Chang Q."/>
            <person name="Ding S."/>
            <person name="Wang X."/>
            <person name="Zhu J."/>
            <person name="Ruan X."/>
            <person name="Zhao L."/>
            <person name="Wei J."/>
            <person name="Que T."/>
            <person name="Du C."/>
            <person name="Cheng J."/>
            <person name="Dai P."/>
            <person name="Han X."/>
            <person name="Huang E."/>
            <person name="Gao Y."/>
            <person name="Liu J."/>
            <person name="Shao H."/>
            <person name="Ye R."/>
            <person name="Li L."/>
            <person name="Wei W."/>
            <person name="Wang X."/>
            <person name="Wang C."/>
            <person name="Huo Q."/>
            <person name="Li W."/>
            <person name="Guo W."/>
            <person name="Chen H."/>
            <person name="Chen S."/>
            <person name="Zhou L."/>
            <person name="Zhou L."/>
            <person name="Ni X."/>
            <person name="Tian J."/>
            <person name="Zhou Y."/>
            <person name="Sheng Y."/>
            <person name="Liu T."/>
            <person name="Pan Y."/>
            <person name="Xia L."/>
            <person name="Li J."/>
            <person name="Zhao F."/>
            <person name="Cao W."/>
        </authorList>
    </citation>
    <scope>NUCLEOTIDE SEQUENCE</scope>
    <source>
        <strain evidence="8">Rsan-2018</strain>
        <tissue evidence="8">Larvae</tissue>
    </source>
</reference>
<keyword evidence="6 7" id="KW-0472">Membrane</keyword>
<comment type="caution">
    <text evidence="7">Lacks conserved residue(s) required for the propagation of feature annotation.</text>
</comment>
<dbReference type="Proteomes" id="UP000821837">
    <property type="component" value="Chromosome 3"/>
</dbReference>
<dbReference type="GO" id="GO:0072657">
    <property type="term" value="P:protein localization to membrane"/>
    <property type="evidence" value="ECO:0007669"/>
    <property type="project" value="TreeGrafter"/>
</dbReference>
<dbReference type="EMBL" id="JABSTV010001249">
    <property type="protein sequence ID" value="KAH7963693.1"/>
    <property type="molecule type" value="Genomic_DNA"/>
</dbReference>
<feature type="transmembrane region" description="Helical" evidence="7">
    <location>
        <begin position="222"/>
        <end position="244"/>
    </location>
</feature>
<evidence type="ECO:0000313" key="8">
    <source>
        <dbReference type="EMBL" id="KAH7963693.1"/>
    </source>
</evidence>
<evidence type="ECO:0000256" key="1">
    <source>
        <dbReference type="ARBA" id="ARBA00004141"/>
    </source>
</evidence>
<comment type="caution">
    <text evidence="8">The sequence shown here is derived from an EMBL/GenBank/DDBJ whole genome shotgun (WGS) entry which is preliminary data.</text>
</comment>
<evidence type="ECO:0000256" key="5">
    <source>
        <dbReference type="ARBA" id="ARBA00022989"/>
    </source>
</evidence>